<feature type="domain" description="Di19 C-terminal" evidence="4">
    <location>
        <begin position="113"/>
        <end position="214"/>
    </location>
</feature>
<comment type="similarity">
    <text evidence="1">Belongs to the Di19 family.</text>
</comment>
<accession>A0A6J1CA94</accession>
<dbReference type="Proteomes" id="UP000504603">
    <property type="component" value="Unplaced"/>
</dbReference>
<organism evidence="5 6">
    <name type="scientific">Momordica charantia</name>
    <name type="common">Bitter gourd</name>
    <name type="synonym">Balsam pear</name>
    <dbReference type="NCBI Taxonomy" id="3673"/>
    <lineage>
        <taxon>Eukaryota</taxon>
        <taxon>Viridiplantae</taxon>
        <taxon>Streptophyta</taxon>
        <taxon>Embryophyta</taxon>
        <taxon>Tracheophyta</taxon>
        <taxon>Spermatophyta</taxon>
        <taxon>Magnoliopsida</taxon>
        <taxon>eudicotyledons</taxon>
        <taxon>Gunneridae</taxon>
        <taxon>Pentapetalae</taxon>
        <taxon>rosids</taxon>
        <taxon>fabids</taxon>
        <taxon>Cucurbitales</taxon>
        <taxon>Cucurbitaceae</taxon>
        <taxon>Momordiceae</taxon>
        <taxon>Momordica</taxon>
    </lineage>
</organism>
<dbReference type="AlphaFoldDB" id="A0A6J1CA94"/>
<evidence type="ECO:0000259" key="4">
    <source>
        <dbReference type="Pfam" id="PF14571"/>
    </source>
</evidence>
<reference evidence="6" key="1">
    <citation type="submission" date="2025-08" db="UniProtKB">
        <authorList>
            <consortium name="RefSeq"/>
        </authorList>
    </citation>
    <scope>IDENTIFICATION</scope>
    <source>
        <strain evidence="6">OHB3-1</strain>
    </source>
</reference>
<dbReference type="Pfam" id="PF05605">
    <property type="entry name" value="zf-Di19"/>
    <property type="match status" value="1"/>
</dbReference>
<evidence type="ECO:0000256" key="1">
    <source>
        <dbReference type="ARBA" id="ARBA00007109"/>
    </source>
</evidence>
<evidence type="ECO:0000313" key="5">
    <source>
        <dbReference type="Proteomes" id="UP000504603"/>
    </source>
</evidence>
<dbReference type="InterPro" id="IPR008598">
    <property type="entry name" value="Di19_Zn-bd"/>
</dbReference>
<dbReference type="InterPro" id="IPR027935">
    <property type="entry name" value="Di19_C"/>
</dbReference>
<evidence type="ECO:0000313" key="6">
    <source>
        <dbReference type="RefSeq" id="XP_022138730.1"/>
    </source>
</evidence>
<protein>
    <submittedName>
        <fullName evidence="6">Protein DEHYDRATION-INDUCED 19 homolog 4</fullName>
    </submittedName>
</protein>
<name>A0A6J1CA94_MOMCH</name>
<dbReference type="Pfam" id="PF14571">
    <property type="entry name" value="Di19_C"/>
    <property type="match status" value="1"/>
</dbReference>
<proteinExistence type="inferred from homology"/>
<dbReference type="PANTHER" id="PTHR31875:SF23">
    <property type="entry name" value="PROTEIN DEHYDRATION-INDUCED 19 HOMOLOG 4"/>
    <property type="match status" value="1"/>
</dbReference>
<dbReference type="RefSeq" id="XP_022138730.1">
    <property type="nucleotide sequence ID" value="XM_022283038.1"/>
</dbReference>
<evidence type="ECO:0000256" key="2">
    <source>
        <dbReference type="SAM" id="MobiDB-lite"/>
    </source>
</evidence>
<dbReference type="KEGG" id="mcha:111009822"/>
<dbReference type="InterPro" id="IPR033347">
    <property type="entry name" value="Di19"/>
</dbReference>
<sequence>MEADSWNSHFSVTSSRRYRSRSGLYQGDHEEIEDENSRAEFLCPFCAEDFDIVGLYCHVDEEHPVEVKNAVCPLCTKRVGMDIVGHIISQHGSLFKSQRQRRLRKIGSNLTFSKLRKELREGNLRSLLGGSLHTAPTSTEPDPLLFSFTSNLPTVNKPVRVQSCSSVEVISSQGSSKTESSERSNVPRLPASNKDEKEKAQKCEFVQGLLMSTILDEL</sequence>
<keyword evidence="5" id="KW-1185">Reference proteome</keyword>
<evidence type="ECO:0000259" key="3">
    <source>
        <dbReference type="Pfam" id="PF05605"/>
    </source>
</evidence>
<dbReference type="PANTHER" id="PTHR31875">
    <property type="entry name" value="PROTEIN DEHYDRATION-INDUCED 19"/>
    <property type="match status" value="1"/>
</dbReference>
<feature type="region of interest" description="Disordered" evidence="2">
    <location>
        <begin position="172"/>
        <end position="200"/>
    </location>
</feature>
<gene>
    <name evidence="6" type="primary">LOC111009822</name>
</gene>
<dbReference type="OrthoDB" id="6270329at2759"/>
<feature type="domain" description="Di19 zinc-binding" evidence="3">
    <location>
        <begin position="40"/>
        <end position="92"/>
    </location>
</feature>
<dbReference type="GeneID" id="111009822"/>